<keyword evidence="9 10" id="KW-0238">DNA-binding</keyword>
<dbReference type="Proteomes" id="UP000199317">
    <property type="component" value="Unassembled WGS sequence"/>
</dbReference>
<evidence type="ECO:0000256" key="6">
    <source>
        <dbReference type="ARBA" id="ARBA00022759"/>
    </source>
</evidence>
<dbReference type="PANTHER" id="PTHR30195:SF15">
    <property type="entry name" value="TYPE I RESTRICTION ENZYME HINDI ENDONUCLEASE SUBUNIT"/>
    <property type="match status" value="1"/>
</dbReference>
<comment type="catalytic activity">
    <reaction evidence="1 10">
        <text>Endonucleolytic cleavage of DNA to give random double-stranded fragments with terminal 5'-phosphates, ATP is simultaneously hydrolyzed.</text>
        <dbReference type="EC" id="3.1.21.3"/>
    </reaction>
</comment>
<dbReference type="SMART" id="SM00487">
    <property type="entry name" value="DEXDc"/>
    <property type="match status" value="1"/>
</dbReference>
<name>A0A1H0WI55_9BURK</name>
<keyword evidence="3" id="KW-0540">Nuclease</keyword>
<evidence type="ECO:0000256" key="9">
    <source>
        <dbReference type="ARBA" id="ARBA00023125"/>
    </source>
</evidence>
<keyword evidence="6" id="KW-0255">Endonuclease</keyword>
<dbReference type="Pfam" id="PF11867">
    <property type="entry name" value="T1RH-like_C"/>
    <property type="match status" value="1"/>
</dbReference>
<evidence type="ECO:0000256" key="1">
    <source>
        <dbReference type="ARBA" id="ARBA00000851"/>
    </source>
</evidence>
<dbReference type="RefSeq" id="WP_092839459.1">
    <property type="nucleotide sequence ID" value="NZ_FNJL01000040.1"/>
</dbReference>
<comment type="subunit">
    <text evidence="10">The type I restriction/modification system is composed of three polypeptides R, M and S.</text>
</comment>
<evidence type="ECO:0000256" key="7">
    <source>
        <dbReference type="ARBA" id="ARBA00022801"/>
    </source>
</evidence>
<dbReference type="Pfam" id="PF18766">
    <property type="entry name" value="SWI2_SNF2"/>
    <property type="match status" value="1"/>
</dbReference>
<dbReference type="GO" id="GO:0009035">
    <property type="term" value="F:type I site-specific deoxyribonuclease activity"/>
    <property type="evidence" value="ECO:0007669"/>
    <property type="project" value="UniProtKB-EC"/>
</dbReference>
<dbReference type="OrthoDB" id="9758243at2"/>
<keyword evidence="4 10" id="KW-0547">Nucleotide-binding</keyword>
<dbReference type="GO" id="GO:0009307">
    <property type="term" value="P:DNA restriction-modification system"/>
    <property type="evidence" value="ECO:0007669"/>
    <property type="project" value="UniProtKB-KW"/>
</dbReference>
<accession>A0A1H0WI55</accession>
<evidence type="ECO:0000256" key="8">
    <source>
        <dbReference type="ARBA" id="ARBA00022840"/>
    </source>
</evidence>
<evidence type="ECO:0000256" key="5">
    <source>
        <dbReference type="ARBA" id="ARBA00022747"/>
    </source>
</evidence>
<dbReference type="InterPro" id="IPR007409">
    <property type="entry name" value="Restrct_endonuc_type1_HsdR_N"/>
</dbReference>
<sequence length="1067" mass="119360">MTEDQLEQDALSWLIEVGYTHLSGYDIAPDGPAPARDNFRQVLLPQRLRDAIARLNPLIPLAAREDAFKQVQDLGTPVLLSANRHFHRLLVGGVPVQYQQDGETRGDFVRLVDWGDAAANEWLAVNQFSLKGPHHTRRPDIILFLNGLPVVLLELKNPADENASIWKAYDQIQTYKAQIPDVFQYNEVLVVSDGSEALMGSLSSNAERFMAWRTIDGVTLDPLGQFNELETLVRGALAPAYLLDYLRYFVLFEDDGGLIKKIAGYHQFHAVRAAIEQVVAASRPGGSHKGGVVWHTQGSGKSITMTCFAARVMQEPAMKNPTIVVITDRNDLDGQLFGVFSLAQDLLREQPVQVETRQDLRAKLARRPSGGIVFATIQKFMPGEDEDAFPMLSERSNIVVIADEAHRTQYGFEAKLKTIKRKAGQPERAATARTTGDEASSALTVDFVPPAYEVEHKYQAGYAQHLRDALPHATFVAFTGTPVSSEDRDTRAVFGDYIHVYDMQQAKEDGATVAIYYESRLAKLSLKQDELPHLDEEVDELAEDEEEGIQARLKSRWAALEKVVGAEPRVAAVAADLVRHFEERNKAQSGKAMVVAMSRDICVHLYDEIIKLRPDWHDADPAKGAIKIVMTGSASDKALLRPHIYSGQVRKRLEKRFKDPTDPLRLVVVRDMWLTGFDAPCVHTLYVDKPMKGHNLMQAIARVNRVFKDKQGGLVVDYIGIGNELKAAMKEYTASKGRGKPTVDAHEAYAVLEEKLDVLRAMLHGFDYSGFLTGGHKVLAGAANHVLGLKSEGRRDGKKRFADTALAMSKAFTLCCTLDEAKAVREEVAFMQAVKVILTKKDITQQKKTDEQRELAIRQIIGSAVVSDRVVDIFDAVGLDKPNIGLLDDDFLAQVKNLPERNLAVELLERLLEGEIRSRFATNVVQERKFSELLGNVIKRYQNRSIETAQVMEELVEMARKFREAASRGESLGLSDDEVKFYDALILNESAARELSDETLKKIAHELTTSLRQNISVDWAHRESVRAKLRLMVKRILRKYKYPPDLADAAVELVLEQAEMIGDEWVR</sequence>
<dbReference type="Gene3D" id="3.90.1570.50">
    <property type="match status" value="1"/>
</dbReference>
<evidence type="ECO:0000256" key="2">
    <source>
        <dbReference type="ARBA" id="ARBA00008598"/>
    </source>
</evidence>
<dbReference type="InterPro" id="IPR040980">
    <property type="entry name" value="SWI2_SNF2"/>
</dbReference>
<evidence type="ECO:0000313" key="12">
    <source>
        <dbReference type="EMBL" id="SDP90412.1"/>
    </source>
</evidence>
<dbReference type="InterPro" id="IPR027417">
    <property type="entry name" value="P-loop_NTPase"/>
</dbReference>
<dbReference type="NCBIfam" id="TIGR00348">
    <property type="entry name" value="hsdR"/>
    <property type="match status" value="1"/>
</dbReference>
<dbReference type="InterPro" id="IPR021810">
    <property type="entry name" value="T1RH-like_C"/>
</dbReference>
<dbReference type="SUPFAM" id="SSF52540">
    <property type="entry name" value="P-loop containing nucleoside triphosphate hydrolases"/>
    <property type="match status" value="2"/>
</dbReference>
<dbReference type="PANTHER" id="PTHR30195">
    <property type="entry name" value="TYPE I SITE-SPECIFIC DEOXYRIBONUCLEASE PROTEIN SUBUNIT M AND R"/>
    <property type="match status" value="1"/>
</dbReference>
<protein>
    <recommendedName>
        <fullName evidence="10">Type I restriction enzyme endonuclease subunit</fullName>
        <shortName evidence="10">R protein</shortName>
        <ecNumber evidence="10">3.1.21.3</ecNumber>
    </recommendedName>
</protein>
<dbReference type="PROSITE" id="PS51192">
    <property type="entry name" value="HELICASE_ATP_BIND_1"/>
    <property type="match status" value="1"/>
</dbReference>
<dbReference type="InterPro" id="IPR051268">
    <property type="entry name" value="Type-I_R_enzyme_R_subunit"/>
</dbReference>
<evidence type="ECO:0000313" key="13">
    <source>
        <dbReference type="Proteomes" id="UP000199317"/>
    </source>
</evidence>
<keyword evidence="5 10" id="KW-0680">Restriction system</keyword>
<reference evidence="13" key="1">
    <citation type="submission" date="2016-10" db="EMBL/GenBank/DDBJ databases">
        <authorList>
            <person name="Varghese N."/>
            <person name="Submissions S."/>
        </authorList>
    </citation>
    <scope>NUCLEOTIDE SEQUENCE [LARGE SCALE GENOMIC DNA]</scope>
    <source>
        <strain evidence="13">DSM 17101</strain>
    </source>
</reference>
<evidence type="ECO:0000256" key="4">
    <source>
        <dbReference type="ARBA" id="ARBA00022741"/>
    </source>
</evidence>
<keyword evidence="7 10" id="KW-0378">Hydrolase</keyword>
<keyword evidence="8 10" id="KW-0067">ATP-binding</keyword>
<dbReference type="Pfam" id="PF22679">
    <property type="entry name" value="T1R_D3-like"/>
    <property type="match status" value="1"/>
</dbReference>
<comment type="similarity">
    <text evidence="2 10">Belongs to the HsdR family.</text>
</comment>
<dbReference type="GO" id="GO:0005524">
    <property type="term" value="F:ATP binding"/>
    <property type="evidence" value="ECO:0007669"/>
    <property type="project" value="UniProtKB-KW"/>
</dbReference>
<dbReference type="InterPro" id="IPR014001">
    <property type="entry name" value="Helicase_ATP-bd"/>
</dbReference>
<evidence type="ECO:0000256" key="3">
    <source>
        <dbReference type="ARBA" id="ARBA00022722"/>
    </source>
</evidence>
<dbReference type="InterPro" id="IPR004473">
    <property type="entry name" value="Restrct_endonuc_typeI_HsdR"/>
</dbReference>
<dbReference type="GO" id="GO:0003677">
    <property type="term" value="F:DNA binding"/>
    <property type="evidence" value="ECO:0007669"/>
    <property type="project" value="UniProtKB-KW"/>
</dbReference>
<dbReference type="EC" id="3.1.21.3" evidence="10"/>
<dbReference type="CDD" id="cd18030">
    <property type="entry name" value="DEXHc_RE_I_HsdR"/>
    <property type="match status" value="1"/>
</dbReference>
<dbReference type="InterPro" id="IPR055180">
    <property type="entry name" value="HsdR_RecA-like_helicase_dom_2"/>
</dbReference>
<dbReference type="AlphaFoldDB" id="A0A1H0WI55"/>
<dbReference type="CDD" id="cd18800">
    <property type="entry name" value="SF2_C_EcoR124I-like"/>
    <property type="match status" value="1"/>
</dbReference>
<evidence type="ECO:0000256" key="10">
    <source>
        <dbReference type="RuleBase" id="RU364115"/>
    </source>
</evidence>
<dbReference type="CDD" id="cd22332">
    <property type="entry name" value="HsdR_N"/>
    <property type="match status" value="1"/>
</dbReference>
<dbReference type="Gene3D" id="3.40.50.300">
    <property type="entry name" value="P-loop containing nucleotide triphosphate hydrolases"/>
    <property type="match status" value="4"/>
</dbReference>
<keyword evidence="13" id="KW-1185">Reference proteome</keyword>
<organism evidence="12 13">
    <name type="scientific">Paracidovorax cattleyae</name>
    <dbReference type="NCBI Taxonomy" id="80868"/>
    <lineage>
        <taxon>Bacteria</taxon>
        <taxon>Pseudomonadati</taxon>
        <taxon>Pseudomonadota</taxon>
        <taxon>Betaproteobacteria</taxon>
        <taxon>Burkholderiales</taxon>
        <taxon>Comamonadaceae</taxon>
        <taxon>Paracidovorax</taxon>
    </lineage>
</organism>
<feature type="domain" description="Helicase ATP-binding" evidence="11">
    <location>
        <begin position="282"/>
        <end position="500"/>
    </location>
</feature>
<dbReference type="Pfam" id="PF04313">
    <property type="entry name" value="HSDR_N"/>
    <property type="match status" value="1"/>
</dbReference>
<gene>
    <name evidence="12" type="ORF">SAMN04489708_14021</name>
</gene>
<evidence type="ECO:0000259" key="11">
    <source>
        <dbReference type="PROSITE" id="PS51192"/>
    </source>
</evidence>
<proteinExistence type="inferred from homology"/>
<comment type="function">
    <text evidence="10">Subunit R is required for both nuclease and ATPase activities, but not for modification.</text>
</comment>
<dbReference type="EMBL" id="FNJL01000040">
    <property type="protein sequence ID" value="SDP90412.1"/>
    <property type="molecule type" value="Genomic_DNA"/>
</dbReference>